<dbReference type="GO" id="GO:0004527">
    <property type="term" value="F:exonuclease activity"/>
    <property type="evidence" value="ECO:0007669"/>
    <property type="project" value="UniProtKB-KW"/>
</dbReference>
<organism evidence="9 10">
    <name type="scientific">[Lactobacillus] rogosae</name>
    <dbReference type="NCBI Taxonomy" id="706562"/>
    <lineage>
        <taxon>Bacteria</taxon>
        <taxon>Bacillati</taxon>
        <taxon>Bacillota</taxon>
        <taxon>Clostridia</taxon>
        <taxon>Lachnospirales</taxon>
        <taxon>Lachnospiraceae</taxon>
        <taxon>Lachnospira</taxon>
    </lineage>
</organism>
<evidence type="ECO:0000259" key="7">
    <source>
        <dbReference type="Pfam" id="PF02272"/>
    </source>
</evidence>
<accession>A0ABV1BTB6</accession>
<dbReference type="InterPro" id="IPR051673">
    <property type="entry name" value="SSDNA_exonuclease_RecJ"/>
</dbReference>
<evidence type="ECO:0000256" key="5">
    <source>
        <dbReference type="ARBA" id="ARBA00022839"/>
    </source>
</evidence>
<dbReference type="InterPro" id="IPR004610">
    <property type="entry name" value="RecJ"/>
</dbReference>
<dbReference type="Gene3D" id="3.10.310.30">
    <property type="match status" value="1"/>
</dbReference>
<keyword evidence="10" id="KW-1185">Reference proteome</keyword>
<proteinExistence type="inferred from homology"/>
<evidence type="ECO:0000256" key="4">
    <source>
        <dbReference type="ARBA" id="ARBA00022801"/>
    </source>
</evidence>
<gene>
    <name evidence="9" type="primary">recJ</name>
    <name evidence="9" type="ORF">WMO14_03700</name>
</gene>
<reference evidence="9 10" key="1">
    <citation type="submission" date="2024-03" db="EMBL/GenBank/DDBJ databases">
        <title>Human intestinal bacterial collection.</title>
        <authorList>
            <person name="Pauvert C."/>
            <person name="Hitch T.C.A."/>
            <person name="Clavel T."/>
        </authorList>
    </citation>
    <scope>NUCLEOTIDE SEQUENCE [LARGE SCALE GENOMIC DNA]</scope>
    <source>
        <strain evidence="9 10">CLA-AA-H255</strain>
    </source>
</reference>
<evidence type="ECO:0000256" key="1">
    <source>
        <dbReference type="ARBA" id="ARBA00005915"/>
    </source>
</evidence>
<evidence type="ECO:0000259" key="8">
    <source>
        <dbReference type="Pfam" id="PF17768"/>
    </source>
</evidence>
<dbReference type="NCBIfam" id="TIGR00644">
    <property type="entry name" value="recJ"/>
    <property type="match status" value="1"/>
</dbReference>
<keyword evidence="4" id="KW-0378">Hydrolase</keyword>
<evidence type="ECO:0000256" key="2">
    <source>
        <dbReference type="ARBA" id="ARBA00019841"/>
    </source>
</evidence>
<dbReference type="InterPro" id="IPR001667">
    <property type="entry name" value="DDH_dom"/>
</dbReference>
<comment type="caution">
    <text evidence="9">The sequence shown here is derived from an EMBL/GenBank/DDBJ whole genome shotgun (WGS) entry which is preliminary data.</text>
</comment>
<feature type="domain" description="DHHA1" evidence="7">
    <location>
        <begin position="350"/>
        <end position="441"/>
    </location>
</feature>
<dbReference type="PANTHER" id="PTHR30255">
    <property type="entry name" value="SINGLE-STRANDED-DNA-SPECIFIC EXONUCLEASE RECJ"/>
    <property type="match status" value="1"/>
</dbReference>
<dbReference type="Proteomes" id="UP001442364">
    <property type="component" value="Unassembled WGS sequence"/>
</dbReference>
<keyword evidence="3" id="KW-0540">Nuclease</keyword>
<evidence type="ECO:0000256" key="3">
    <source>
        <dbReference type="ARBA" id="ARBA00022722"/>
    </source>
</evidence>
<dbReference type="SUPFAM" id="SSF64182">
    <property type="entry name" value="DHH phosphoesterases"/>
    <property type="match status" value="1"/>
</dbReference>
<dbReference type="InterPro" id="IPR038763">
    <property type="entry name" value="DHH_sf"/>
</dbReference>
<dbReference type="Pfam" id="PF01368">
    <property type="entry name" value="DHH"/>
    <property type="match status" value="1"/>
</dbReference>
<dbReference type="EMBL" id="JBBMER010000002">
    <property type="protein sequence ID" value="MEQ2378991.1"/>
    <property type="molecule type" value="Genomic_DNA"/>
</dbReference>
<evidence type="ECO:0000259" key="6">
    <source>
        <dbReference type="Pfam" id="PF01368"/>
    </source>
</evidence>
<protein>
    <recommendedName>
        <fullName evidence="2">Single-stranded-DNA-specific exonuclease RecJ</fullName>
    </recommendedName>
</protein>
<feature type="domain" description="DDH" evidence="6">
    <location>
        <begin position="74"/>
        <end position="232"/>
    </location>
</feature>
<keyword evidence="5 9" id="KW-0269">Exonuclease</keyword>
<dbReference type="InterPro" id="IPR041122">
    <property type="entry name" value="RecJ_OB"/>
</dbReference>
<dbReference type="Pfam" id="PF17768">
    <property type="entry name" value="RecJ_OB"/>
    <property type="match status" value="1"/>
</dbReference>
<evidence type="ECO:0000313" key="10">
    <source>
        <dbReference type="Proteomes" id="UP001442364"/>
    </source>
</evidence>
<feature type="domain" description="RecJ OB" evidence="8">
    <location>
        <begin position="456"/>
        <end position="562"/>
    </location>
</feature>
<dbReference type="RefSeq" id="WP_055306331.1">
    <property type="nucleotide sequence ID" value="NZ_DAWCMB010000088.1"/>
</dbReference>
<dbReference type="Gene3D" id="3.90.1640.30">
    <property type="match status" value="1"/>
</dbReference>
<name>A0ABV1BTB6_9FIRM</name>
<sequence>MVYAKKADFKQIASEYGIDQVLARIIRNRDICGSKDIDMYLNGNLNDIHNPHSMKDADKFVDIITKKIEEHKPVRIIGDYDIDGICSIYILFCGLKAAGADVDYVVPHRINDGYGINEHLIDNAINEGIDTIVTCDNGIAAYNQVRYAKDNGITMIVTDHHDVPFEIKDDKKVYIVPPADAVINPKQADCDYPFKLLCGAGVAYKLISLLYDRLGLDKKELEDYIEFMAIATVGDIVDLIDENRIVVKYGLKHIAHTKNTGLRALIEECQLDINNISSYHIGFVIGPCLNASGRLDTARQAIELMLCKDNEKAHNMAKELIALNNERKSMTEQETQKAIELVENTGLLKDRVLVIYLKDCHESIAGIIAGRIKERYYRPTFVITNAEDGAKGSGRSIEGYNMYEEINKCKNVLTKYGGHPMAAGLSLAISDIDIFRKMLNDNAILTDEDLIPKMWIDVPMPVSYANIRLVNQLKLLEPFGKGNEKPVFADRNLYVKTASVIGKNKNVLRCQLETEDGTYVPAVQFGINNIDDIPRAGMRISIIYYPDINTFNGIMSLQIIIKEWKETI</sequence>
<dbReference type="Pfam" id="PF02272">
    <property type="entry name" value="DHHA1"/>
    <property type="match status" value="1"/>
</dbReference>
<dbReference type="InterPro" id="IPR003156">
    <property type="entry name" value="DHHA1_dom"/>
</dbReference>
<evidence type="ECO:0000313" key="9">
    <source>
        <dbReference type="EMBL" id="MEQ2378991.1"/>
    </source>
</evidence>
<dbReference type="PANTHER" id="PTHR30255:SF2">
    <property type="entry name" value="SINGLE-STRANDED-DNA-SPECIFIC EXONUCLEASE RECJ"/>
    <property type="match status" value="1"/>
</dbReference>
<comment type="similarity">
    <text evidence="1">Belongs to the RecJ family.</text>
</comment>